<sequence length="74" mass="8394">MDSATIDYNEILDQIHTNLTNALNTFGPSSQQYQNILKILKECLQNIDNDKKERPAAIDPDTLSLAMKFLELGR</sequence>
<gene>
    <name evidence="1" type="ORF">KXV57_004366</name>
</gene>
<accession>A0A229W5G7</accession>
<reference evidence="1" key="1">
    <citation type="submission" date="2021-08" db="EMBL/GenBank/DDBJ databases">
        <title>Global Aspergillus fumigatus from environmental and clinical sources.</title>
        <authorList>
            <person name="Barber A."/>
            <person name="Sae-Ong T."/>
        </authorList>
    </citation>
    <scope>NUCLEOTIDE SEQUENCE</scope>
    <source>
        <strain evidence="1">NRZ-2016-071</strain>
    </source>
</reference>
<name>A0A229W5G7_ASPFM</name>
<evidence type="ECO:0000313" key="2">
    <source>
        <dbReference type="Proteomes" id="UP000813423"/>
    </source>
</evidence>
<dbReference type="EMBL" id="JAIBSC010000028">
    <property type="protein sequence ID" value="KAH1907406.1"/>
    <property type="molecule type" value="Genomic_DNA"/>
</dbReference>
<proteinExistence type="predicted"/>
<comment type="caution">
    <text evidence="1">The sequence shown here is derived from an EMBL/GenBank/DDBJ whole genome shotgun (WGS) entry which is preliminary data.</text>
</comment>
<dbReference type="Proteomes" id="UP000813423">
    <property type="component" value="Unassembled WGS sequence"/>
</dbReference>
<protein>
    <submittedName>
        <fullName evidence="1">Uncharacterized protein</fullName>
    </submittedName>
</protein>
<evidence type="ECO:0000313" key="1">
    <source>
        <dbReference type="EMBL" id="KAH1907406.1"/>
    </source>
</evidence>
<dbReference type="AlphaFoldDB" id="A0A229W5G7"/>
<organism evidence="1 2">
    <name type="scientific">Aspergillus fumigatus</name>
    <name type="common">Neosartorya fumigata</name>
    <dbReference type="NCBI Taxonomy" id="746128"/>
    <lineage>
        <taxon>Eukaryota</taxon>
        <taxon>Fungi</taxon>
        <taxon>Dikarya</taxon>
        <taxon>Ascomycota</taxon>
        <taxon>Pezizomycotina</taxon>
        <taxon>Eurotiomycetes</taxon>
        <taxon>Eurotiomycetidae</taxon>
        <taxon>Eurotiales</taxon>
        <taxon>Aspergillaceae</taxon>
        <taxon>Aspergillus</taxon>
        <taxon>Aspergillus subgen. Fumigati</taxon>
    </lineage>
</organism>